<reference evidence="2" key="2">
    <citation type="submission" date="2021-04" db="EMBL/GenBank/DDBJ databases">
        <authorList>
            <person name="Gilroy R."/>
        </authorList>
    </citation>
    <scope>NUCLEOTIDE SEQUENCE</scope>
    <source>
        <strain evidence="2">Gambia16-930</strain>
    </source>
</reference>
<sequence>MSERWSRGSYRVNRGGSWNNIATNIRVSNRNNNTPSNRNNNLGFRLVCPIIYTERMDIRR</sequence>
<name>A0A9D1RHR9_9BACT</name>
<comment type="caution">
    <text evidence="2">The sequence shown here is derived from an EMBL/GenBank/DDBJ whole genome shotgun (WGS) entry which is preliminary data.</text>
</comment>
<dbReference type="AlphaFoldDB" id="A0A9D1RHR9"/>
<reference evidence="2" key="1">
    <citation type="journal article" date="2021" name="PeerJ">
        <title>Extensive microbial diversity within the chicken gut microbiome revealed by metagenomics and culture.</title>
        <authorList>
            <person name="Gilroy R."/>
            <person name="Ravi A."/>
            <person name="Getino M."/>
            <person name="Pursley I."/>
            <person name="Horton D.L."/>
            <person name="Alikhan N.F."/>
            <person name="Baker D."/>
            <person name="Gharbi K."/>
            <person name="Hall N."/>
            <person name="Watson M."/>
            <person name="Adriaenssens E.M."/>
            <person name="Foster-Nyarko E."/>
            <person name="Jarju S."/>
            <person name="Secka A."/>
            <person name="Antonio M."/>
            <person name="Oren A."/>
            <person name="Chaudhuri R.R."/>
            <person name="La Ragione R."/>
            <person name="Hildebrand F."/>
            <person name="Pallen M.J."/>
        </authorList>
    </citation>
    <scope>NUCLEOTIDE SEQUENCE</scope>
    <source>
        <strain evidence="2">Gambia16-930</strain>
    </source>
</reference>
<evidence type="ECO:0000313" key="2">
    <source>
        <dbReference type="EMBL" id="HIW86801.1"/>
    </source>
</evidence>
<dbReference type="Gene3D" id="3.90.1580.10">
    <property type="entry name" value="paralog of FGE (formylglycine-generating enzyme)"/>
    <property type="match status" value="1"/>
</dbReference>
<dbReference type="InterPro" id="IPR042095">
    <property type="entry name" value="SUMF_sf"/>
</dbReference>
<evidence type="ECO:0000313" key="3">
    <source>
        <dbReference type="Proteomes" id="UP000824267"/>
    </source>
</evidence>
<organism evidence="2 3">
    <name type="scientific">Candidatus Onthomorpha intestinigallinarum</name>
    <dbReference type="NCBI Taxonomy" id="2840880"/>
    <lineage>
        <taxon>Bacteria</taxon>
        <taxon>Pseudomonadati</taxon>
        <taxon>Bacteroidota</taxon>
        <taxon>Bacteroidia</taxon>
        <taxon>Bacteroidales</taxon>
        <taxon>Candidatus Onthomorpha</taxon>
    </lineage>
</organism>
<evidence type="ECO:0000259" key="1">
    <source>
        <dbReference type="Pfam" id="PF03781"/>
    </source>
</evidence>
<gene>
    <name evidence="2" type="ORF">IAC47_00790</name>
</gene>
<dbReference type="InterPro" id="IPR005532">
    <property type="entry name" value="SUMF_dom"/>
</dbReference>
<dbReference type="Pfam" id="PF03781">
    <property type="entry name" value="FGE-sulfatase"/>
    <property type="match status" value="1"/>
</dbReference>
<dbReference type="EMBL" id="DXGG01000029">
    <property type="protein sequence ID" value="HIW86801.1"/>
    <property type="molecule type" value="Genomic_DNA"/>
</dbReference>
<dbReference type="Proteomes" id="UP000824267">
    <property type="component" value="Unassembled WGS sequence"/>
</dbReference>
<proteinExistence type="predicted"/>
<dbReference type="InterPro" id="IPR016187">
    <property type="entry name" value="CTDL_fold"/>
</dbReference>
<feature type="domain" description="Sulfatase-modifying factor enzyme-like" evidence="1">
    <location>
        <begin position="6"/>
        <end position="47"/>
    </location>
</feature>
<protein>
    <submittedName>
        <fullName evidence="2">SUMF1/EgtB/PvdO family nonheme iron enzyme</fullName>
    </submittedName>
</protein>
<dbReference type="SUPFAM" id="SSF56436">
    <property type="entry name" value="C-type lectin-like"/>
    <property type="match status" value="1"/>
</dbReference>
<accession>A0A9D1RHR9</accession>